<reference evidence="2" key="1">
    <citation type="journal article" date="2021" name="Proc. Natl. Acad. Sci. U.S.A.">
        <title>A Catalog of Tens of Thousands of Viruses from Human Metagenomes Reveals Hidden Associations with Chronic Diseases.</title>
        <authorList>
            <person name="Tisza M.J."/>
            <person name="Buck C.B."/>
        </authorList>
    </citation>
    <scope>NUCLEOTIDE SEQUENCE</scope>
    <source>
        <strain evidence="2">CtYA416</strain>
    </source>
</reference>
<keyword evidence="1" id="KW-0812">Transmembrane</keyword>
<accession>A0A8S5UTU1</accession>
<protein>
    <submittedName>
        <fullName evidence="2">Uncharacterized protein</fullName>
    </submittedName>
</protein>
<organism evidence="2">
    <name type="scientific">Myoviridae sp. ctYA416</name>
    <dbReference type="NCBI Taxonomy" id="2825125"/>
    <lineage>
        <taxon>Viruses</taxon>
        <taxon>Duplodnaviria</taxon>
        <taxon>Heunggongvirae</taxon>
        <taxon>Uroviricota</taxon>
        <taxon>Caudoviricetes</taxon>
    </lineage>
</organism>
<keyword evidence="1" id="KW-0472">Membrane</keyword>
<evidence type="ECO:0000313" key="2">
    <source>
        <dbReference type="EMBL" id="DAF97798.1"/>
    </source>
</evidence>
<dbReference type="EMBL" id="BK016136">
    <property type="protein sequence ID" value="DAF97798.1"/>
    <property type="molecule type" value="Genomic_DNA"/>
</dbReference>
<sequence>MVKYMFSKSSVFSNNEYQNLVGYFNRYPIYEVEYREIINLHEESEELLQGVLLFFVFILFSLCYY</sequence>
<name>A0A8S5UTU1_9CAUD</name>
<keyword evidence="1" id="KW-1133">Transmembrane helix</keyword>
<evidence type="ECO:0000256" key="1">
    <source>
        <dbReference type="SAM" id="Phobius"/>
    </source>
</evidence>
<proteinExistence type="predicted"/>
<feature type="transmembrane region" description="Helical" evidence="1">
    <location>
        <begin position="47"/>
        <end position="64"/>
    </location>
</feature>